<keyword evidence="3" id="KW-1185">Reference proteome</keyword>
<dbReference type="Pfam" id="PF08955">
    <property type="entry name" value="BofC_C"/>
    <property type="match status" value="1"/>
</dbReference>
<dbReference type="InterPro" id="IPR015050">
    <property type="entry name" value="BofC_C"/>
</dbReference>
<comment type="caution">
    <text evidence="2">The sequence shown here is derived from an EMBL/GenBank/DDBJ whole genome shotgun (WGS) entry which is preliminary data.</text>
</comment>
<evidence type="ECO:0000259" key="1">
    <source>
        <dbReference type="Pfam" id="PF08955"/>
    </source>
</evidence>
<accession>A0A9Q4FKP9</accession>
<dbReference type="RefSeq" id="WP_216383983.1">
    <property type="nucleotide sequence ID" value="NZ_JAHLOA010000004.1"/>
</dbReference>
<name>A0A9Q4FKP9_9FIRM</name>
<reference evidence="2" key="1">
    <citation type="submission" date="2022-01" db="EMBL/GenBank/DDBJ databases">
        <title>Collection of gut derived symbiotic bacterial strains cultured from healthy donors.</title>
        <authorList>
            <person name="Lin H."/>
            <person name="Kohout C."/>
            <person name="Waligurski E."/>
            <person name="Pamer E.G."/>
        </authorList>
    </citation>
    <scope>NUCLEOTIDE SEQUENCE</scope>
    <source>
        <strain evidence="2">MSK.14.39</strain>
    </source>
</reference>
<protein>
    <submittedName>
        <fullName evidence="2">BofC C-terminal domain-containing protein</fullName>
    </submittedName>
</protein>
<dbReference type="EMBL" id="JAKNID010000002">
    <property type="protein sequence ID" value="MCG4564053.1"/>
    <property type="molecule type" value="Genomic_DNA"/>
</dbReference>
<proteinExistence type="predicted"/>
<dbReference type="AlphaFoldDB" id="A0A9Q4FKP9"/>
<feature type="domain" description="Bypass of forespore C C-terminal" evidence="1">
    <location>
        <begin position="135"/>
        <end position="192"/>
    </location>
</feature>
<evidence type="ECO:0000313" key="2">
    <source>
        <dbReference type="EMBL" id="MCG4564053.1"/>
    </source>
</evidence>
<sequence length="194" mass="22451">MKKISIFLISVLCVTIFLLSFVYGYYFTNRKITNKPNNTKNISKSKPNDLEIVKEDNVISPNTFVEKEINYSECGHVVTDTFKANDEIINKTEKDFRNYIKENYPNIKIIAFSTQKIVLREERNHLCPNHYVVGESEGKIAIFKINDSGEKVLDKIFNDYPLSLLKEVDQQKLKDGIVVDNEEELSDVLENFIS</sequence>
<organism evidence="2 3">
    <name type="scientific">Anaerosalibacter bizertensis</name>
    <dbReference type="NCBI Taxonomy" id="932217"/>
    <lineage>
        <taxon>Bacteria</taxon>
        <taxon>Bacillati</taxon>
        <taxon>Bacillota</taxon>
        <taxon>Tissierellia</taxon>
        <taxon>Tissierellales</taxon>
        <taxon>Sporanaerobacteraceae</taxon>
        <taxon>Anaerosalibacter</taxon>
    </lineage>
</organism>
<gene>
    <name evidence="2" type="ORF">L0P62_01185</name>
</gene>
<evidence type="ECO:0000313" key="3">
    <source>
        <dbReference type="Proteomes" id="UP001108123"/>
    </source>
</evidence>
<dbReference type="Proteomes" id="UP001108123">
    <property type="component" value="Unassembled WGS sequence"/>
</dbReference>